<dbReference type="PANTHER" id="PTHR31272">
    <property type="entry name" value="CYTOCHROME C-TYPE BIOGENESIS PROTEIN HI_1454-RELATED"/>
    <property type="match status" value="1"/>
</dbReference>
<feature type="region of interest" description="Disordered" evidence="6">
    <location>
        <begin position="108"/>
        <end position="135"/>
    </location>
</feature>
<feature type="transmembrane region" description="Helical" evidence="7">
    <location>
        <begin position="6"/>
        <end position="33"/>
    </location>
</feature>
<feature type="transmembrane region" description="Helical" evidence="7">
    <location>
        <begin position="45"/>
        <end position="66"/>
    </location>
</feature>
<keyword evidence="5 7" id="KW-0472">Membrane</keyword>
<feature type="transmembrane region" description="Helical" evidence="7">
    <location>
        <begin position="152"/>
        <end position="178"/>
    </location>
</feature>
<reference evidence="9" key="1">
    <citation type="submission" date="2022-09" db="EMBL/GenBank/DDBJ databases">
        <title>Actin cytoskeleton and complex cell architecture in an #Asgard archaeon.</title>
        <authorList>
            <person name="Ponce Toledo R.I."/>
            <person name="Schleper C."/>
            <person name="Rodrigues Oliveira T."/>
            <person name="Wollweber F."/>
            <person name="Xu J."/>
            <person name="Rittmann S."/>
            <person name="Klingl A."/>
            <person name="Pilhofer M."/>
        </authorList>
    </citation>
    <scope>NUCLEOTIDE SEQUENCE</scope>
    <source>
        <strain evidence="9">B-35</strain>
    </source>
</reference>
<comment type="similarity">
    <text evidence="2">Belongs to the DsbD family.</text>
</comment>
<accession>A0ABY6HQT9</accession>
<protein>
    <recommendedName>
        <fullName evidence="8">Cytochrome C biogenesis protein transmembrane domain-containing protein</fullName>
    </recommendedName>
</protein>
<dbReference type="Pfam" id="PF02683">
    <property type="entry name" value="DsbD_TM"/>
    <property type="match status" value="1"/>
</dbReference>
<evidence type="ECO:0000256" key="6">
    <source>
        <dbReference type="SAM" id="MobiDB-lite"/>
    </source>
</evidence>
<proteinExistence type="inferred from homology"/>
<feature type="domain" description="Cytochrome C biogenesis protein transmembrane" evidence="8">
    <location>
        <begin position="6"/>
        <end position="113"/>
    </location>
</feature>
<evidence type="ECO:0000256" key="2">
    <source>
        <dbReference type="ARBA" id="ARBA00006143"/>
    </source>
</evidence>
<keyword evidence="3 7" id="KW-0812">Transmembrane</keyword>
<dbReference type="InterPro" id="IPR051790">
    <property type="entry name" value="Cytochrome_c-biogenesis_DsbD"/>
</dbReference>
<dbReference type="PANTHER" id="PTHR31272:SF9">
    <property type="entry name" value="BLL1027 PROTEIN"/>
    <property type="match status" value="1"/>
</dbReference>
<organism evidence="9 10">
    <name type="scientific">Candidatus Lokiarchaeum ossiferum</name>
    <dbReference type="NCBI Taxonomy" id="2951803"/>
    <lineage>
        <taxon>Archaea</taxon>
        <taxon>Promethearchaeati</taxon>
        <taxon>Promethearchaeota</taxon>
        <taxon>Promethearchaeia</taxon>
        <taxon>Promethearchaeales</taxon>
        <taxon>Promethearchaeaceae</taxon>
        <taxon>Candidatus Lokiarchaeum</taxon>
    </lineage>
</organism>
<feature type="transmembrane region" description="Helical" evidence="7">
    <location>
        <begin position="232"/>
        <end position="257"/>
    </location>
</feature>
<evidence type="ECO:0000256" key="4">
    <source>
        <dbReference type="ARBA" id="ARBA00022989"/>
    </source>
</evidence>
<feature type="transmembrane region" description="Helical" evidence="7">
    <location>
        <begin position="78"/>
        <end position="96"/>
    </location>
</feature>
<feature type="transmembrane region" description="Helical" evidence="7">
    <location>
        <begin position="190"/>
        <end position="211"/>
    </location>
</feature>
<evidence type="ECO:0000256" key="3">
    <source>
        <dbReference type="ARBA" id="ARBA00022692"/>
    </source>
</evidence>
<dbReference type="InterPro" id="IPR003834">
    <property type="entry name" value="Cyt_c_assmbl_TM_dom"/>
</dbReference>
<dbReference type="SUPFAM" id="SSF103473">
    <property type="entry name" value="MFS general substrate transporter"/>
    <property type="match status" value="1"/>
</dbReference>
<keyword evidence="4 7" id="KW-1133">Transmembrane helix</keyword>
<evidence type="ECO:0000313" key="10">
    <source>
        <dbReference type="Proteomes" id="UP001208689"/>
    </source>
</evidence>
<keyword evidence="10" id="KW-1185">Reference proteome</keyword>
<name>A0ABY6HQT9_9ARCH</name>
<comment type="subcellular location">
    <subcellularLocation>
        <location evidence="1">Membrane</location>
        <topology evidence="1">Multi-pass membrane protein</topology>
    </subcellularLocation>
</comment>
<evidence type="ECO:0000256" key="5">
    <source>
        <dbReference type="ARBA" id="ARBA00023136"/>
    </source>
</evidence>
<sequence length="258" mass="28473">MVEISILTFALSAGLISFISPCNAALLPTFISYIGSSAKNTKQSIIMSLIFAIGYSTTFAIIGILLSTFSSLITQMKYINLISGSLMVFLSLYLLFNKQFMSKKFSKLHSSDNNDSRSVEDRLTPKTSVENSETELKKTQERPSIIERYSGYGGAFLLGLSLGSAFIPCVTPMYASILTLSIQYETSVQMYLMLLYAIGLTLPYIIIGPLMGKFTSKMIVKLIKYGSKIQKIFSLILLWIGIEIILTGFGFTGILTII</sequence>
<dbReference type="Proteomes" id="UP001208689">
    <property type="component" value="Chromosome"/>
</dbReference>
<evidence type="ECO:0000256" key="1">
    <source>
        <dbReference type="ARBA" id="ARBA00004141"/>
    </source>
</evidence>
<evidence type="ECO:0000259" key="8">
    <source>
        <dbReference type="Pfam" id="PF02683"/>
    </source>
</evidence>
<evidence type="ECO:0000313" key="9">
    <source>
        <dbReference type="EMBL" id="UYP44944.1"/>
    </source>
</evidence>
<gene>
    <name evidence="9" type="ORF">NEF87_001229</name>
</gene>
<feature type="compositionally biased region" description="Basic and acidic residues" evidence="6">
    <location>
        <begin position="109"/>
        <end position="124"/>
    </location>
</feature>
<dbReference type="InterPro" id="IPR036259">
    <property type="entry name" value="MFS_trans_sf"/>
</dbReference>
<evidence type="ECO:0000256" key="7">
    <source>
        <dbReference type="SAM" id="Phobius"/>
    </source>
</evidence>
<dbReference type="EMBL" id="CP104013">
    <property type="protein sequence ID" value="UYP44944.1"/>
    <property type="molecule type" value="Genomic_DNA"/>
</dbReference>